<feature type="region of interest" description="Disordered" evidence="8">
    <location>
        <begin position="64"/>
        <end position="88"/>
    </location>
</feature>
<evidence type="ECO:0000256" key="3">
    <source>
        <dbReference type="ARBA" id="ARBA00022679"/>
    </source>
</evidence>
<accession>A0A9P6GAI7</accession>
<evidence type="ECO:0000313" key="9">
    <source>
        <dbReference type="EMBL" id="KAF9730684.1"/>
    </source>
</evidence>
<evidence type="ECO:0000256" key="1">
    <source>
        <dbReference type="ARBA" id="ARBA00005696"/>
    </source>
</evidence>
<keyword evidence="4" id="KW-0833">Ubl conjugation pathway</keyword>
<protein>
    <recommendedName>
        <fullName evidence="2">Ubiquitin-like-conjugating enzyme ATG10</fullName>
    </recommendedName>
    <alternativeName>
        <fullName evidence="7">Autophagy-related protein 10</fullName>
    </alternativeName>
</protein>
<reference evidence="9" key="1">
    <citation type="journal article" date="2020" name="Mol. Plant Microbe Interact.">
        <title>Genome Sequence of the Biocontrol Agent Coniothyrium minitans strain Conio (IMI 134523).</title>
        <authorList>
            <person name="Patel D."/>
            <person name="Shittu T.A."/>
            <person name="Baroncelli R."/>
            <person name="Muthumeenakshi S."/>
            <person name="Osborne T.H."/>
            <person name="Janganan T.K."/>
            <person name="Sreenivasaprasad S."/>
        </authorList>
    </citation>
    <scope>NUCLEOTIDE SEQUENCE</scope>
    <source>
        <strain evidence="9">Conio</strain>
    </source>
</reference>
<comment type="similarity">
    <text evidence="1">Belongs to the ATG10 family.</text>
</comment>
<keyword evidence="5" id="KW-0813">Transport</keyword>
<evidence type="ECO:0000256" key="7">
    <source>
        <dbReference type="ARBA" id="ARBA00029833"/>
    </source>
</evidence>
<dbReference type="GO" id="GO:0000422">
    <property type="term" value="P:autophagy of mitochondrion"/>
    <property type="evidence" value="ECO:0007669"/>
    <property type="project" value="TreeGrafter"/>
</dbReference>
<dbReference type="PANTHER" id="PTHR14957:SF1">
    <property type="entry name" value="UBIQUITIN-LIKE-CONJUGATING ENZYME ATG10"/>
    <property type="match status" value="1"/>
</dbReference>
<dbReference type="GO" id="GO:0032446">
    <property type="term" value="P:protein modification by small protein conjugation"/>
    <property type="evidence" value="ECO:0007669"/>
    <property type="project" value="TreeGrafter"/>
</dbReference>
<dbReference type="GO" id="GO:0000045">
    <property type="term" value="P:autophagosome assembly"/>
    <property type="evidence" value="ECO:0007669"/>
    <property type="project" value="TreeGrafter"/>
</dbReference>
<dbReference type="OrthoDB" id="4089664at2759"/>
<keyword evidence="3" id="KW-0808">Transferase</keyword>
<proteinExistence type="inferred from homology"/>
<evidence type="ECO:0000256" key="4">
    <source>
        <dbReference type="ARBA" id="ARBA00022786"/>
    </source>
</evidence>
<dbReference type="Gene3D" id="3.30.1460.50">
    <property type="match status" value="1"/>
</dbReference>
<evidence type="ECO:0000256" key="6">
    <source>
        <dbReference type="ARBA" id="ARBA00023006"/>
    </source>
</evidence>
<evidence type="ECO:0000256" key="8">
    <source>
        <dbReference type="SAM" id="MobiDB-lite"/>
    </source>
</evidence>
<gene>
    <name evidence="9" type="ORF">PMIN01_11553</name>
</gene>
<organism evidence="9 10">
    <name type="scientific">Paraphaeosphaeria minitans</name>
    <dbReference type="NCBI Taxonomy" id="565426"/>
    <lineage>
        <taxon>Eukaryota</taxon>
        <taxon>Fungi</taxon>
        <taxon>Dikarya</taxon>
        <taxon>Ascomycota</taxon>
        <taxon>Pezizomycotina</taxon>
        <taxon>Dothideomycetes</taxon>
        <taxon>Pleosporomycetidae</taxon>
        <taxon>Pleosporales</taxon>
        <taxon>Massarineae</taxon>
        <taxon>Didymosphaeriaceae</taxon>
        <taxon>Paraphaeosphaeria</taxon>
    </lineage>
</organism>
<dbReference type="AlphaFoldDB" id="A0A9P6GAI7"/>
<dbReference type="GO" id="GO:0005829">
    <property type="term" value="C:cytosol"/>
    <property type="evidence" value="ECO:0007669"/>
    <property type="project" value="TreeGrafter"/>
</dbReference>
<feature type="compositionally biased region" description="Acidic residues" evidence="8">
    <location>
        <begin position="73"/>
        <end position="82"/>
    </location>
</feature>
<dbReference type="Pfam" id="PF03987">
    <property type="entry name" value="Autophagy_act_C"/>
    <property type="match status" value="1"/>
</dbReference>
<keyword evidence="10" id="KW-1185">Reference proteome</keyword>
<keyword evidence="5" id="KW-0653">Protein transport</keyword>
<sequence length="219" mass="24707">MKPVVSPPHLSTPEFHTACTALVNSFDALQDALKKRRWLDVTLDPTENMLRIAKELPVVANSHQDEFAHEGPEIEDDDDDDDERLHSMTNNPPIVHYDVLLSPSYRVPVLYFYVSDTLHRYPPTMDTLYSYMIAPEHVEQTKDVGVLGGVTITDHPILNRPVFFIHPCRTAQVIEASLGAREVSPIEYLLMWIGAMGKTVGLDVQIELFLKASELTEKA</sequence>
<dbReference type="GO" id="GO:0061651">
    <property type="term" value="F:Atg12 conjugating enzyme activity"/>
    <property type="evidence" value="ECO:0007669"/>
    <property type="project" value="TreeGrafter"/>
</dbReference>
<evidence type="ECO:0000256" key="5">
    <source>
        <dbReference type="ARBA" id="ARBA00022927"/>
    </source>
</evidence>
<dbReference type="PANTHER" id="PTHR14957">
    <property type="entry name" value="UBIQUITIN-LIKE-CONJUGATING ENZYME ATG10"/>
    <property type="match status" value="1"/>
</dbReference>
<dbReference type="EMBL" id="WJXW01000014">
    <property type="protein sequence ID" value="KAF9730684.1"/>
    <property type="molecule type" value="Genomic_DNA"/>
</dbReference>
<evidence type="ECO:0000256" key="2">
    <source>
        <dbReference type="ARBA" id="ARBA00021099"/>
    </source>
</evidence>
<dbReference type="Proteomes" id="UP000756921">
    <property type="component" value="Unassembled WGS sequence"/>
</dbReference>
<evidence type="ECO:0000313" key="10">
    <source>
        <dbReference type="Proteomes" id="UP000756921"/>
    </source>
</evidence>
<comment type="caution">
    <text evidence="9">The sequence shown here is derived from an EMBL/GenBank/DDBJ whole genome shotgun (WGS) entry which is preliminary data.</text>
</comment>
<dbReference type="GO" id="GO:0015031">
    <property type="term" value="P:protein transport"/>
    <property type="evidence" value="ECO:0007669"/>
    <property type="project" value="UniProtKB-KW"/>
</dbReference>
<name>A0A9P6GAI7_9PLEO</name>
<keyword evidence="6" id="KW-0072">Autophagy</keyword>
<dbReference type="InterPro" id="IPR007135">
    <property type="entry name" value="Atg3/Atg10"/>
</dbReference>